<reference evidence="1 2" key="1">
    <citation type="submission" date="2014-02" db="EMBL/GenBank/DDBJ databases">
        <title>The genome sequence of Colletotrichum salicis CBS 607.94.</title>
        <authorList>
            <person name="Baroncelli R."/>
            <person name="Thon M.R."/>
        </authorList>
    </citation>
    <scope>NUCLEOTIDE SEQUENCE [LARGE SCALE GENOMIC DNA]</scope>
    <source>
        <strain evidence="1 2">CBS 607.94</strain>
    </source>
</reference>
<organism evidence="1 2">
    <name type="scientific">Colletotrichum salicis</name>
    <dbReference type="NCBI Taxonomy" id="1209931"/>
    <lineage>
        <taxon>Eukaryota</taxon>
        <taxon>Fungi</taxon>
        <taxon>Dikarya</taxon>
        <taxon>Ascomycota</taxon>
        <taxon>Pezizomycotina</taxon>
        <taxon>Sordariomycetes</taxon>
        <taxon>Hypocreomycetidae</taxon>
        <taxon>Glomerellales</taxon>
        <taxon>Glomerellaceae</taxon>
        <taxon>Colletotrichum</taxon>
        <taxon>Colletotrichum acutatum species complex</taxon>
    </lineage>
</organism>
<name>A0A135U4U9_9PEZI</name>
<comment type="caution">
    <text evidence="1">The sequence shown here is derived from an EMBL/GenBank/DDBJ whole genome shotgun (WGS) entry which is preliminary data.</text>
</comment>
<sequence length="165" mass="18792">MGKLASLFGKTGQFSKARRMRLTAAKLAESLLDVHDPVTFMKINKLLNCENAMDHITSEELIRKREKLLFDQRNFLGQRTTPARPPTEIHPSILETMSFLAADLKKAKHKAKAIELRRELLTAQKVSLSPANRETLRNMKRLTLMLTDKARSHVAQAQEGLKLFE</sequence>
<evidence type="ECO:0000313" key="2">
    <source>
        <dbReference type="Proteomes" id="UP000070121"/>
    </source>
</evidence>
<evidence type="ECO:0000313" key="1">
    <source>
        <dbReference type="EMBL" id="KXH55382.1"/>
    </source>
</evidence>
<dbReference type="STRING" id="1209931.A0A135U4U9"/>
<dbReference type="Gene3D" id="1.25.40.10">
    <property type="entry name" value="Tetratricopeptide repeat domain"/>
    <property type="match status" value="1"/>
</dbReference>
<dbReference type="InterPro" id="IPR011990">
    <property type="entry name" value="TPR-like_helical_dom_sf"/>
</dbReference>
<proteinExistence type="predicted"/>
<gene>
    <name evidence="1" type="ORF">CSAL01_11316</name>
</gene>
<accession>A0A135U4U9</accession>
<protein>
    <submittedName>
        <fullName evidence="1">Kinesin light chain</fullName>
    </submittedName>
</protein>
<dbReference type="EMBL" id="JFFI01001730">
    <property type="protein sequence ID" value="KXH55382.1"/>
    <property type="molecule type" value="Genomic_DNA"/>
</dbReference>
<dbReference type="Proteomes" id="UP000070121">
    <property type="component" value="Unassembled WGS sequence"/>
</dbReference>
<dbReference type="AlphaFoldDB" id="A0A135U4U9"/>
<keyword evidence="2" id="KW-1185">Reference proteome</keyword>